<dbReference type="Proteomes" id="UP000355283">
    <property type="component" value="Unassembled WGS sequence"/>
</dbReference>
<name>A0A4D9CUJ9_9STRA</name>
<reference evidence="3 4" key="1">
    <citation type="submission" date="2019-01" db="EMBL/GenBank/DDBJ databases">
        <title>Nuclear Genome Assembly of the Microalgal Biofuel strain Nannochloropsis salina CCMP1776.</title>
        <authorList>
            <person name="Hovde B."/>
        </authorList>
    </citation>
    <scope>NUCLEOTIDE SEQUENCE [LARGE SCALE GENOMIC DNA]</scope>
    <source>
        <strain evidence="3 4">CCMP1776</strain>
    </source>
</reference>
<dbReference type="PANTHER" id="PTHR43283">
    <property type="entry name" value="BETA-LACTAMASE-RELATED"/>
    <property type="match status" value="1"/>
</dbReference>
<proteinExistence type="predicted"/>
<dbReference type="InterPro" id="IPR001466">
    <property type="entry name" value="Beta-lactam-related"/>
</dbReference>
<dbReference type="AlphaFoldDB" id="A0A4D9CUJ9"/>
<sequence>MIYSSRTSRGVLVPLVLALLVACTHAMEVATSPEEMGMSSARLNQITQELQKLVDDGDLPGAAFMVTRGGKYVYHGEVGYADLETMTGFRSNTICRLLSMSKPVGAVAIMKLIEDKKLAFSDPLSKYLPEWADMTVADPTGGYDGYNADGSLYAVPAKRLITIFDLLTHTSGLSYGYGFGEQWKYSYAYDVLGVVLQKVTGESPDVWVQKNIFAPLQMVDTSFSVPMSKINRYSTSYTVMPSGRLQFIFRPRADFVSYSPPTFKSLGGGIVSTAKDFTRFGQMLLNGGTLDGVRILSPQAVDLMWRNYLPDALLPMDLNGWASDPNTGYGLGFTIATDEPVLNVKDWSRYTGDNRRGSVGWGGGAQTNFALNTDTDTVVTYMVQRLNAPEVAFQGIILKGVYESIQGASPRKQAGGISTYSGVPTEQEKSFGHAAPASYLETYWG</sequence>
<comment type="caution">
    <text evidence="3">The sequence shown here is derived from an EMBL/GenBank/DDBJ whole genome shotgun (WGS) entry which is preliminary data.</text>
</comment>
<evidence type="ECO:0000259" key="2">
    <source>
        <dbReference type="Pfam" id="PF00144"/>
    </source>
</evidence>
<dbReference type="InterPro" id="IPR012338">
    <property type="entry name" value="Beta-lactam/transpept-like"/>
</dbReference>
<feature type="domain" description="Beta-lactamase-related" evidence="2">
    <location>
        <begin position="48"/>
        <end position="389"/>
    </location>
</feature>
<dbReference type="EMBL" id="SDOX01000140">
    <property type="protein sequence ID" value="TFJ81163.1"/>
    <property type="molecule type" value="Genomic_DNA"/>
</dbReference>
<feature type="chain" id="PRO_5020032910" description="Beta-lactamase-related domain-containing protein" evidence="1">
    <location>
        <begin position="27"/>
        <end position="445"/>
    </location>
</feature>
<dbReference type="SUPFAM" id="SSF56601">
    <property type="entry name" value="beta-lactamase/transpeptidase-like"/>
    <property type="match status" value="1"/>
</dbReference>
<gene>
    <name evidence="3" type="ORF">NSK_007507</name>
</gene>
<evidence type="ECO:0000313" key="3">
    <source>
        <dbReference type="EMBL" id="TFJ81163.1"/>
    </source>
</evidence>
<protein>
    <recommendedName>
        <fullName evidence="2">Beta-lactamase-related domain-containing protein</fullName>
    </recommendedName>
</protein>
<dbReference type="PANTHER" id="PTHR43283:SF3">
    <property type="entry name" value="BETA-LACTAMASE FAMILY PROTEIN (AFU_ORTHOLOGUE AFUA_5G07500)"/>
    <property type="match status" value="1"/>
</dbReference>
<dbReference type="OrthoDB" id="410130at2759"/>
<keyword evidence="1" id="KW-0732">Signal</keyword>
<accession>A0A4D9CUJ9</accession>
<dbReference type="Gene3D" id="3.40.710.10">
    <property type="entry name" value="DD-peptidase/beta-lactamase superfamily"/>
    <property type="match status" value="1"/>
</dbReference>
<evidence type="ECO:0000256" key="1">
    <source>
        <dbReference type="SAM" id="SignalP"/>
    </source>
</evidence>
<evidence type="ECO:0000313" key="4">
    <source>
        <dbReference type="Proteomes" id="UP000355283"/>
    </source>
</evidence>
<keyword evidence="4" id="KW-1185">Reference proteome</keyword>
<dbReference type="Pfam" id="PF00144">
    <property type="entry name" value="Beta-lactamase"/>
    <property type="match status" value="1"/>
</dbReference>
<organism evidence="3 4">
    <name type="scientific">Nannochloropsis salina CCMP1776</name>
    <dbReference type="NCBI Taxonomy" id="1027361"/>
    <lineage>
        <taxon>Eukaryota</taxon>
        <taxon>Sar</taxon>
        <taxon>Stramenopiles</taxon>
        <taxon>Ochrophyta</taxon>
        <taxon>Eustigmatophyceae</taxon>
        <taxon>Eustigmatales</taxon>
        <taxon>Monodopsidaceae</taxon>
        <taxon>Microchloropsis</taxon>
        <taxon>Microchloropsis salina</taxon>
    </lineage>
</organism>
<dbReference type="InterPro" id="IPR050789">
    <property type="entry name" value="Diverse_Enzym_Activities"/>
</dbReference>
<feature type="signal peptide" evidence="1">
    <location>
        <begin position="1"/>
        <end position="26"/>
    </location>
</feature>
<dbReference type="PROSITE" id="PS51257">
    <property type="entry name" value="PROKAR_LIPOPROTEIN"/>
    <property type="match status" value="1"/>
</dbReference>